<name>A0ABR1BES7_POLSC</name>
<proteinExistence type="predicted"/>
<organism evidence="1 2">
    <name type="scientific">Polyplax serrata</name>
    <name type="common">Common mouse louse</name>
    <dbReference type="NCBI Taxonomy" id="468196"/>
    <lineage>
        <taxon>Eukaryota</taxon>
        <taxon>Metazoa</taxon>
        <taxon>Ecdysozoa</taxon>
        <taxon>Arthropoda</taxon>
        <taxon>Hexapoda</taxon>
        <taxon>Insecta</taxon>
        <taxon>Pterygota</taxon>
        <taxon>Neoptera</taxon>
        <taxon>Paraneoptera</taxon>
        <taxon>Psocodea</taxon>
        <taxon>Troctomorpha</taxon>
        <taxon>Phthiraptera</taxon>
        <taxon>Anoplura</taxon>
        <taxon>Polyplacidae</taxon>
        <taxon>Polyplax</taxon>
    </lineage>
</organism>
<sequence length="117" mass="13341">MKIGRQEGERVTELLDNTDKQSINLQNDNKKWSYRKNPGTGTRFQTVGGYITSTKKTINNQMKLSGTPQVRPVEFNRKLEQQSNTMKTCISTVSSQRGMKSRDSNEYHLLSILTGNK</sequence>
<evidence type="ECO:0000313" key="1">
    <source>
        <dbReference type="EMBL" id="KAK6640539.1"/>
    </source>
</evidence>
<evidence type="ECO:0000313" key="2">
    <source>
        <dbReference type="Proteomes" id="UP001359485"/>
    </source>
</evidence>
<keyword evidence="2" id="KW-1185">Reference proteome</keyword>
<dbReference type="EMBL" id="JAWJWF010000001">
    <property type="protein sequence ID" value="KAK6640539.1"/>
    <property type="molecule type" value="Genomic_DNA"/>
</dbReference>
<gene>
    <name evidence="1" type="ORF">RUM44_012235</name>
</gene>
<reference evidence="1 2" key="1">
    <citation type="submission" date="2023-09" db="EMBL/GenBank/DDBJ databases">
        <title>Genomes of two closely related lineages of the louse Polyplax serrata with different host specificities.</title>
        <authorList>
            <person name="Martinu J."/>
            <person name="Tarabai H."/>
            <person name="Stefka J."/>
            <person name="Hypsa V."/>
        </authorList>
    </citation>
    <scope>NUCLEOTIDE SEQUENCE [LARGE SCALE GENOMIC DNA]</scope>
    <source>
        <strain evidence="1">98ZLc_SE</strain>
    </source>
</reference>
<accession>A0ABR1BES7</accession>
<comment type="caution">
    <text evidence="1">The sequence shown here is derived from an EMBL/GenBank/DDBJ whole genome shotgun (WGS) entry which is preliminary data.</text>
</comment>
<protein>
    <submittedName>
        <fullName evidence="1">Uncharacterized protein</fullName>
    </submittedName>
</protein>
<dbReference type="Proteomes" id="UP001359485">
    <property type="component" value="Unassembled WGS sequence"/>
</dbReference>